<dbReference type="RefSeq" id="WP_154530824.1">
    <property type="nucleotide sequence ID" value="NZ_VULX01000005.1"/>
</dbReference>
<accession>A0A7X2T1I7</accession>
<dbReference type="PROSITE" id="PS51918">
    <property type="entry name" value="RADICAL_SAM"/>
    <property type="match status" value="1"/>
</dbReference>
<keyword evidence="1" id="KW-0949">S-adenosyl-L-methionine</keyword>
<dbReference type="SUPFAM" id="SSF102114">
    <property type="entry name" value="Radical SAM enzymes"/>
    <property type="match status" value="1"/>
</dbReference>
<dbReference type="SFLD" id="SFLDG01067">
    <property type="entry name" value="SPASM/twitch_domain_containing"/>
    <property type="match status" value="1"/>
</dbReference>
<dbReference type="Pfam" id="PF04055">
    <property type="entry name" value="Radical_SAM"/>
    <property type="match status" value="1"/>
</dbReference>
<keyword evidence="3" id="KW-0408">Iron</keyword>
<dbReference type="InterPro" id="IPR006638">
    <property type="entry name" value="Elp3/MiaA/NifB-like_rSAM"/>
</dbReference>
<dbReference type="PANTHER" id="PTHR43524">
    <property type="entry name" value="RADICAL SAM SUPERFAMILY PROTEIN"/>
    <property type="match status" value="1"/>
</dbReference>
<evidence type="ECO:0000256" key="4">
    <source>
        <dbReference type="ARBA" id="ARBA00023014"/>
    </source>
</evidence>
<proteinExistence type="predicted"/>
<keyword evidence="2" id="KW-0479">Metal-binding</keyword>
<dbReference type="GO" id="GO:0003824">
    <property type="term" value="F:catalytic activity"/>
    <property type="evidence" value="ECO:0007669"/>
    <property type="project" value="InterPro"/>
</dbReference>
<evidence type="ECO:0000256" key="3">
    <source>
        <dbReference type="ARBA" id="ARBA00023004"/>
    </source>
</evidence>
<protein>
    <submittedName>
        <fullName evidence="6">Radical SAM protein</fullName>
    </submittedName>
</protein>
<name>A0A7X2T1I7_9CLOT</name>
<comment type="caution">
    <text evidence="6">The sequence shown here is derived from an EMBL/GenBank/DDBJ whole genome shotgun (WGS) entry which is preliminary data.</text>
</comment>
<evidence type="ECO:0000259" key="5">
    <source>
        <dbReference type="PROSITE" id="PS51918"/>
    </source>
</evidence>
<keyword evidence="4" id="KW-0411">Iron-sulfur</keyword>
<evidence type="ECO:0000313" key="6">
    <source>
        <dbReference type="EMBL" id="MSR90948.1"/>
    </source>
</evidence>
<dbReference type="Proteomes" id="UP000460287">
    <property type="component" value="Unassembled WGS sequence"/>
</dbReference>
<dbReference type="AlphaFoldDB" id="A0A7X2T1I7"/>
<gene>
    <name evidence="6" type="ORF">FYJ33_05880</name>
</gene>
<dbReference type="InterPro" id="IPR023885">
    <property type="entry name" value="4Fe4S-binding_SPASM_dom"/>
</dbReference>
<sequence>MKIVENAEKVAKERIIGTVCDILDKSDNPEKNINRIFGLIKKLSKDEDSKRGIANVQSYYNDMPSVHEFINDILINTNKNCLKKFFTNFLANAIWNGIPKREKWMEKEDTKIPFVLLISPSMRCNKHCTGCYAANYPKDSGLKYEEVDKIVGQARELGIHYIVVLGGEPFFVDYMWKIYEKYSDIQFTPFTNGSLITEEVAEKISKLGNVMPMLSLEGFEKETDARRGQGTFKRVMQSMDFLHDKGIPFGVSSATARNNVDTVTSPEFINMLIEKGARMSWYFIYMPVGEKPDLNNMLTPEQRIELGRRTRKIRTTMPYFTIDFFNDAPYVGGCIAGKYYCHINADGDVEPCIFAHIAVDNIRSKDLIDIFRGNLFKTLRHRQPYNKNMLRPCMMIDNPHVIREVASTCNAHATDPSVDAMLHDEEFQKKIQKLADDFAPVAEEAWNKDFNGKGNEEFSRG</sequence>
<reference evidence="6 7" key="1">
    <citation type="submission" date="2019-08" db="EMBL/GenBank/DDBJ databases">
        <title>In-depth cultivation of the pig gut microbiome towards novel bacterial diversity and tailored functional studies.</title>
        <authorList>
            <person name="Wylensek D."/>
            <person name="Hitch T.C.A."/>
            <person name="Clavel T."/>
        </authorList>
    </citation>
    <scope>NUCLEOTIDE SEQUENCE [LARGE SCALE GENOMIC DNA]</scope>
    <source>
        <strain evidence="6 7">WCA-383-APC-5B</strain>
    </source>
</reference>
<dbReference type="PANTHER" id="PTHR43524:SF1">
    <property type="entry name" value="RADICAL SAM SUPERFAMILY PROTEIN"/>
    <property type="match status" value="1"/>
</dbReference>
<dbReference type="InterPro" id="IPR058240">
    <property type="entry name" value="rSAM_sf"/>
</dbReference>
<dbReference type="CDD" id="cd01335">
    <property type="entry name" value="Radical_SAM"/>
    <property type="match status" value="1"/>
</dbReference>
<dbReference type="SFLD" id="SFLDG01386">
    <property type="entry name" value="main_SPASM_domain-containing"/>
    <property type="match status" value="1"/>
</dbReference>
<feature type="domain" description="Radical SAM core" evidence="5">
    <location>
        <begin position="110"/>
        <end position="323"/>
    </location>
</feature>
<dbReference type="SFLD" id="SFLDS00029">
    <property type="entry name" value="Radical_SAM"/>
    <property type="match status" value="1"/>
</dbReference>
<dbReference type="Gene3D" id="3.20.20.70">
    <property type="entry name" value="Aldolase class I"/>
    <property type="match status" value="1"/>
</dbReference>
<organism evidence="6 7">
    <name type="scientific">Inconstantimicrobium porci</name>
    <dbReference type="NCBI Taxonomy" id="2652291"/>
    <lineage>
        <taxon>Bacteria</taxon>
        <taxon>Bacillati</taxon>
        <taxon>Bacillota</taxon>
        <taxon>Clostridia</taxon>
        <taxon>Eubacteriales</taxon>
        <taxon>Clostridiaceae</taxon>
        <taxon>Inconstantimicrobium</taxon>
    </lineage>
</organism>
<dbReference type="InterPro" id="IPR013785">
    <property type="entry name" value="Aldolase_TIM"/>
</dbReference>
<evidence type="ECO:0000313" key="7">
    <source>
        <dbReference type="Proteomes" id="UP000460287"/>
    </source>
</evidence>
<dbReference type="Pfam" id="PF13186">
    <property type="entry name" value="SPASM"/>
    <property type="match status" value="1"/>
</dbReference>
<keyword evidence="7" id="KW-1185">Reference proteome</keyword>
<dbReference type="InterPro" id="IPR007197">
    <property type="entry name" value="rSAM"/>
</dbReference>
<dbReference type="CDD" id="cd21128">
    <property type="entry name" value="SPASM_rSAM"/>
    <property type="match status" value="1"/>
</dbReference>
<dbReference type="SMART" id="SM00729">
    <property type="entry name" value="Elp3"/>
    <property type="match status" value="1"/>
</dbReference>
<dbReference type="EMBL" id="VULX01000005">
    <property type="protein sequence ID" value="MSR90948.1"/>
    <property type="molecule type" value="Genomic_DNA"/>
</dbReference>
<evidence type="ECO:0000256" key="1">
    <source>
        <dbReference type="ARBA" id="ARBA00022691"/>
    </source>
</evidence>
<evidence type="ECO:0000256" key="2">
    <source>
        <dbReference type="ARBA" id="ARBA00022723"/>
    </source>
</evidence>
<dbReference type="GO" id="GO:0051536">
    <property type="term" value="F:iron-sulfur cluster binding"/>
    <property type="evidence" value="ECO:0007669"/>
    <property type="project" value="UniProtKB-KW"/>
</dbReference>
<dbReference type="GO" id="GO:0046872">
    <property type="term" value="F:metal ion binding"/>
    <property type="evidence" value="ECO:0007669"/>
    <property type="project" value="UniProtKB-KW"/>
</dbReference>